<dbReference type="EMBL" id="LR824562">
    <property type="protein sequence ID" value="CAH1647348.1"/>
    <property type="molecule type" value="Genomic_DNA"/>
</dbReference>
<evidence type="ECO:0000313" key="2">
    <source>
        <dbReference type="EMBL" id="CAH1647348.1"/>
    </source>
</evidence>
<keyword evidence="3" id="KW-1185">Reference proteome</keyword>
<evidence type="ECO:0000313" key="3">
    <source>
        <dbReference type="Proteomes" id="UP001153321"/>
    </source>
</evidence>
<dbReference type="AlphaFoldDB" id="A0A9P0ILV0"/>
<evidence type="ECO:0000256" key="1">
    <source>
        <dbReference type="SAM" id="SignalP"/>
    </source>
</evidence>
<keyword evidence="1" id="KW-0732">Signal</keyword>
<name>A0A9P0ILV0_SPOLI</name>
<feature type="signal peptide" evidence="1">
    <location>
        <begin position="1"/>
        <end position="31"/>
    </location>
</feature>
<accession>A0A9P0ILV0</accession>
<sequence>MLLRLVIIYFLRKMLASLSLVLYTLCSAARGDKDSLYYHIVPSEVPTDVQDLVNFENYTDTYDIPAKNDSLLFDTFVSVLTEVSTEQLRNVKSNIMSNYDLHRADVADIKRAFNNIEDKYTDIINTKLKTMLDGKPINITDHFMIDFMDVSNYILERVLRYHIKNVKGKFMTQTKWYRQTLKEKILRQQTKISFNYIENNMCETLQVCRDRYYYSDYLTDWLRTLMNVSPRDLKRFFVPITDVLESHKYFIKSNMKFRQTIKYIINAEAIVKRDTLDFLDEVLTNPDTVLKLAPNGLKPSVALLRELFSLIDGVYDVNDQNIEQLENITEMLRDWIEGKSFDVHRVLNAIVQNIRVNLQVWPLDIQSKIYYVWSEIILL</sequence>
<gene>
    <name evidence="2" type="ORF">SPLIT_LOCUS12699</name>
</gene>
<proteinExistence type="predicted"/>
<protein>
    <submittedName>
        <fullName evidence="2">Uncharacterized protein</fullName>
    </submittedName>
</protein>
<dbReference type="Proteomes" id="UP001153321">
    <property type="component" value="Chromosome Z"/>
</dbReference>
<reference evidence="2" key="1">
    <citation type="submission" date="2022-02" db="EMBL/GenBank/DDBJ databases">
        <authorList>
            <person name="King R."/>
        </authorList>
    </citation>
    <scope>NUCLEOTIDE SEQUENCE</scope>
</reference>
<organism evidence="2 3">
    <name type="scientific">Spodoptera littoralis</name>
    <name type="common">Egyptian cotton leafworm</name>
    <dbReference type="NCBI Taxonomy" id="7109"/>
    <lineage>
        <taxon>Eukaryota</taxon>
        <taxon>Metazoa</taxon>
        <taxon>Ecdysozoa</taxon>
        <taxon>Arthropoda</taxon>
        <taxon>Hexapoda</taxon>
        <taxon>Insecta</taxon>
        <taxon>Pterygota</taxon>
        <taxon>Neoptera</taxon>
        <taxon>Endopterygota</taxon>
        <taxon>Lepidoptera</taxon>
        <taxon>Glossata</taxon>
        <taxon>Ditrysia</taxon>
        <taxon>Noctuoidea</taxon>
        <taxon>Noctuidae</taxon>
        <taxon>Amphipyrinae</taxon>
        <taxon>Spodoptera</taxon>
    </lineage>
</organism>
<feature type="chain" id="PRO_5040419047" evidence="1">
    <location>
        <begin position="32"/>
        <end position="379"/>
    </location>
</feature>